<dbReference type="Gene3D" id="1.25.40.10">
    <property type="entry name" value="Tetratricopeptide repeat domain"/>
    <property type="match status" value="2"/>
</dbReference>
<dbReference type="CDD" id="cd00075">
    <property type="entry name" value="HATPase"/>
    <property type="match status" value="1"/>
</dbReference>
<dbReference type="PROSITE" id="PS01124">
    <property type="entry name" value="HTH_ARAC_FAMILY_2"/>
    <property type="match status" value="1"/>
</dbReference>
<dbReference type="EMBL" id="CP049057">
    <property type="protein sequence ID" value="QIE60298.1"/>
    <property type="molecule type" value="Genomic_DNA"/>
</dbReference>
<evidence type="ECO:0000256" key="3">
    <source>
        <dbReference type="ARBA" id="ARBA00022553"/>
    </source>
</evidence>
<evidence type="ECO:0000256" key="4">
    <source>
        <dbReference type="ARBA" id="ARBA00023015"/>
    </source>
</evidence>
<dbReference type="InterPro" id="IPR003661">
    <property type="entry name" value="HisK_dim/P_dom"/>
</dbReference>
<dbReference type="InterPro" id="IPR001789">
    <property type="entry name" value="Sig_transdc_resp-reg_receiver"/>
</dbReference>
<dbReference type="SUPFAM" id="SSF46689">
    <property type="entry name" value="Homeodomain-like"/>
    <property type="match status" value="1"/>
</dbReference>
<dbReference type="SUPFAM" id="SSF47384">
    <property type="entry name" value="Homodimeric domain of signal transducing histidine kinase"/>
    <property type="match status" value="1"/>
</dbReference>
<keyword evidence="4" id="KW-0805">Transcription regulation</keyword>
<dbReference type="Gene3D" id="3.30.565.10">
    <property type="entry name" value="Histidine kinase-like ATPase, C-terminal domain"/>
    <property type="match status" value="1"/>
</dbReference>
<dbReference type="SMART" id="SM00388">
    <property type="entry name" value="HisKA"/>
    <property type="match status" value="1"/>
</dbReference>
<dbReference type="PROSITE" id="PS50109">
    <property type="entry name" value="HIS_KIN"/>
    <property type="match status" value="1"/>
</dbReference>
<protein>
    <recommendedName>
        <fullName evidence="2">histidine kinase</fullName>
        <ecNumber evidence="2">2.7.13.3</ecNumber>
    </recommendedName>
</protein>
<dbReference type="InterPro" id="IPR005467">
    <property type="entry name" value="His_kinase_dom"/>
</dbReference>
<evidence type="ECO:0000256" key="7">
    <source>
        <dbReference type="PROSITE-ProRule" id="PRU00169"/>
    </source>
</evidence>
<keyword evidence="10" id="KW-0812">Transmembrane</keyword>
<organism evidence="15 16">
    <name type="scientific">Rasiella rasia</name>
    <dbReference type="NCBI Taxonomy" id="2744027"/>
    <lineage>
        <taxon>Bacteria</taxon>
        <taxon>Pseudomonadati</taxon>
        <taxon>Bacteroidota</taxon>
        <taxon>Flavobacteriia</taxon>
        <taxon>Flavobacteriales</taxon>
        <taxon>Flavobacteriaceae</taxon>
        <taxon>Rasiella</taxon>
    </lineage>
</organism>
<dbReference type="GO" id="GO:0000155">
    <property type="term" value="F:phosphorelay sensor kinase activity"/>
    <property type="evidence" value="ECO:0007669"/>
    <property type="project" value="InterPro"/>
</dbReference>
<dbReference type="Pfam" id="PF02518">
    <property type="entry name" value="HATPase_c"/>
    <property type="match status" value="1"/>
</dbReference>
<dbReference type="Gene3D" id="1.10.10.60">
    <property type="entry name" value="Homeodomain-like"/>
    <property type="match status" value="2"/>
</dbReference>
<dbReference type="PROSITE" id="PS00041">
    <property type="entry name" value="HTH_ARAC_FAMILY_1"/>
    <property type="match status" value="1"/>
</dbReference>
<accession>A0A6G6GP21</accession>
<dbReference type="EC" id="2.7.13.3" evidence="2"/>
<dbReference type="InterPro" id="IPR019734">
    <property type="entry name" value="TPR_rpt"/>
</dbReference>
<dbReference type="CDD" id="cd00082">
    <property type="entry name" value="HisKA"/>
    <property type="match status" value="1"/>
</dbReference>
<dbReference type="GO" id="GO:0003700">
    <property type="term" value="F:DNA-binding transcription factor activity"/>
    <property type="evidence" value="ECO:0007669"/>
    <property type="project" value="InterPro"/>
</dbReference>
<dbReference type="InterPro" id="IPR020449">
    <property type="entry name" value="Tscrpt_reg_AraC-type_HTH"/>
</dbReference>
<feature type="coiled-coil region" evidence="9">
    <location>
        <begin position="385"/>
        <end position="428"/>
    </location>
</feature>
<sequence>MKHLVIITICFLSLCFTKVCAQISVDSVKTTFKNYSKDNPKATTNNIKAYWHALPISIKKDSSIAAHRDYAIGMNFYYQRNPDSSYYYFNRAGKNLIFKEDPFLVNEALILKAMIKNIYGESEVVQKTLDSASANFNTVDSVPYTLRVNLNRAYGAFYTTNNEQEKAIDHLIKALELTETGEPNPRAEASIKQNLGELFLNLNDIPKARSYFLLVQEEALANDIPRYYHSATLKLADLIESKDEISEKTVNDLNEAMAFFKDLGDKGRIVEAHNYLGQIYKLTGNNDIAMSNFKQGLILSEEMQFPSGIINLAKNLGLMNLSLNRLEEAEQNFETARKFVYSHGNVESQIEIEQALAETLEKQGKLSQAYPFLKAAIKKTDSLNKAKTTATVQELETAYQTKEKEQQIALLTSENELAEQQKRNQRNILWAVLSIVGIVGVFLFFYYRNRQRVHQKLKELDAAKSSFFANISHEFRTPLTLVKGPISEQLEKDQLTPTERKKMQIAHKNVGRVQNLVEEMLALSKLESGHYQLHVAEGYISTFMKAQAQAFEFLAEEKKIHWEVNIPETKNQYWFDRDAVEKITTNLFSNAIKYTPANEKVRIIGSHTNHTYTLDIINTGVKLSAKDRKNIFERFYQNHPDNPGSGIGLALSRELSQLHKGTLELIHSENEENHFRLTLGVAKELFTTAELATKRTEIEHANVVIAHQPSDTENLLQPSTKEDVPQLLLIDDNKDVLNYITLLFQDSYNVRTANNGEEGYKSALEHIPDLIISDVMMPFLDGYELTKKLKEEELTAHIPLILVTAKTEDEDKLTGSKLGADAYVTKPFNSTLLQATVQNLLENRKRLQNRYSKTIILSPKEISVSTAEEKFLERMQKALDKNIQEPTFTPETFSKEIGVSRMQLHRKLKALTGLTTTEFIMNQRVKLAASLLKKRSISVSEVAYEVGFNNPSYFSKCFKDVYGISPSNVKKSSETL</sequence>
<dbReference type="InterPro" id="IPR018062">
    <property type="entry name" value="HTH_AraC-typ_CS"/>
</dbReference>
<keyword evidence="11" id="KW-0732">Signal</keyword>
<dbReference type="GO" id="GO:0043565">
    <property type="term" value="F:sequence-specific DNA binding"/>
    <property type="evidence" value="ECO:0007669"/>
    <property type="project" value="InterPro"/>
</dbReference>
<proteinExistence type="predicted"/>
<evidence type="ECO:0000259" key="12">
    <source>
        <dbReference type="PROSITE" id="PS01124"/>
    </source>
</evidence>
<dbReference type="Pfam" id="PF12833">
    <property type="entry name" value="HTH_18"/>
    <property type="match status" value="1"/>
</dbReference>
<dbReference type="PROSITE" id="PS50005">
    <property type="entry name" value="TPR"/>
    <property type="match status" value="1"/>
</dbReference>
<dbReference type="SMART" id="SM00448">
    <property type="entry name" value="REC"/>
    <property type="match status" value="1"/>
</dbReference>
<evidence type="ECO:0000256" key="1">
    <source>
        <dbReference type="ARBA" id="ARBA00000085"/>
    </source>
</evidence>
<feature type="modified residue" description="4-aspartylphosphate" evidence="7">
    <location>
        <position position="774"/>
    </location>
</feature>
<dbReference type="PROSITE" id="PS50110">
    <property type="entry name" value="RESPONSE_REGULATORY"/>
    <property type="match status" value="1"/>
</dbReference>
<evidence type="ECO:0000256" key="5">
    <source>
        <dbReference type="ARBA" id="ARBA00023125"/>
    </source>
</evidence>
<dbReference type="InterPro" id="IPR018060">
    <property type="entry name" value="HTH_AraC"/>
</dbReference>
<keyword evidence="3 7" id="KW-0597">Phosphoprotein</keyword>
<keyword evidence="6" id="KW-0804">Transcription</keyword>
<keyword evidence="9" id="KW-0175">Coiled coil</keyword>
<gene>
    <name evidence="15" type="ORF">G5B37_12220</name>
</gene>
<keyword evidence="10" id="KW-0472">Membrane</keyword>
<dbReference type="SMART" id="SM00028">
    <property type="entry name" value="TPR"/>
    <property type="match status" value="5"/>
</dbReference>
<feature type="signal peptide" evidence="11">
    <location>
        <begin position="1"/>
        <end position="21"/>
    </location>
</feature>
<comment type="catalytic activity">
    <reaction evidence="1">
        <text>ATP + protein L-histidine = ADP + protein N-phospho-L-histidine.</text>
        <dbReference type="EC" id="2.7.13.3"/>
    </reaction>
</comment>
<keyword evidence="5" id="KW-0238">DNA-binding</keyword>
<dbReference type="PANTHER" id="PTHR43547">
    <property type="entry name" value="TWO-COMPONENT HISTIDINE KINASE"/>
    <property type="match status" value="1"/>
</dbReference>
<reference evidence="15 16" key="1">
    <citation type="submission" date="2020-02" db="EMBL/GenBank/DDBJ databases">
        <title>Complete genome sequence of Flavobacteriaceae bacterium.</title>
        <authorList>
            <person name="Kim S.-J."/>
            <person name="Kim Y.-S."/>
            <person name="Kim K.-H."/>
        </authorList>
    </citation>
    <scope>NUCLEOTIDE SEQUENCE [LARGE SCALE GENOMIC DNA]</scope>
    <source>
        <strain evidence="15 16">RR4-40</strain>
    </source>
</reference>
<dbReference type="InterPro" id="IPR036890">
    <property type="entry name" value="HATPase_C_sf"/>
</dbReference>
<keyword evidence="10" id="KW-1133">Transmembrane helix</keyword>
<dbReference type="KEGG" id="mgel:G5B37_12220"/>
<evidence type="ECO:0000259" key="14">
    <source>
        <dbReference type="PROSITE" id="PS50110"/>
    </source>
</evidence>
<feature type="chain" id="PRO_5026319411" description="histidine kinase" evidence="11">
    <location>
        <begin position="22"/>
        <end position="976"/>
    </location>
</feature>
<keyword evidence="16" id="KW-1185">Reference proteome</keyword>
<evidence type="ECO:0000256" key="11">
    <source>
        <dbReference type="SAM" id="SignalP"/>
    </source>
</evidence>
<evidence type="ECO:0000313" key="16">
    <source>
        <dbReference type="Proteomes" id="UP000505306"/>
    </source>
</evidence>
<dbReference type="SMART" id="SM00342">
    <property type="entry name" value="HTH_ARAC"/>
    <property type="match status" value="1"/>
</dbReference>
<dbReference type="InterPro" id="IPR009057">
    <property type="entry name" value="Homeodomain-like_sf"/>
</dbReference>
<evidence type="ECO:0000256" key="10">
    <source>
        <dbReference type="SAM" id="Phobius"/>
    </source>
</evidence>
<dbReference type="PANTHER" id="PTHR43547:SF2">
    <property type="entry name" value="HYBRID SIGNAL TRANSDUCTION HISTIDINE KINASE C"/>
    <property type="match status" value="1"/>
</dbReference>
<evidence type="ECO:0000259" key="13">
    <source>
        <dbReference type="PROSITE" id="PS50109"/>
    </source>
</evidence>
<dbReference type="AlphaFoldDB" id="A0A6G6GP21"/>
<dbReference type="CDD" id="cd17574">
    <property type="entry name" value="REC_OmpR"/>
    <property type="match status" value="1"/>
</dbReference>
<dbReference type="InterPro" id="IPR011990">
    <property type="entry name" value="TPR-like_helical_dom_sf"/>
</dbReference>
<dbReference type="InterPro" id="IPR036097">
    <property type="entry name" value="HisK_dim/P_sf"/>
</dbReference>
<dbReference type="Pfam" id="PF00072">
    <property type="entry name" value="Response_reg"/>
    <property type="match status" value="1"/>
</dbReference>
<feature type="domain" description="Histidine kinase" evidence="13">
    <location>
        <begin position="470"/>
        <end position="683"/>
    </location>
</feature>
<evidence type="ECO:0000256" key="9">
    <source>
        <dbReference type="SAM" id="Coils"/>
    </source>
</evidence>
<dbReference type="RefSeq" id="WP_164680311.1">
    <property type="nucleotide sequence ID" value="NZ_CP049057.1"/>
</dbReference>
<dbReference type="SUPFAM" id="SSF52172">
    <property type="entry name" value="CheY-like"/>
    <property type="match status" value="1"/>
</dbReference>
<keyword evidence="8" id="KW-0802">TPR repeat</keyword>
<dbReference type="InterPro" id="IPR011006">
    <property type="entry name" value="CheY-like_superfamily"/>
</dbReference>
<dbReference type="Pfam" id="PF00512">
    <property type="entry name" value="HisKA"/>
    <property type="match status" value="1"/>
</dbReference>
<feature type="repeat" description="TPR" evidence="8">
    <location>
        <begin position="270"/>
        <end position="303"/>
    </location>
</feature>
<evidence type="ECO:0000256" key="2">
    <source>
        <dbReference type="ARBA" id="ARBA00012438"/>
    </source>
</evidence>
<evidence type="ECO:0000256" key="6">
    <source>
        <dbReference type="ARBA" id="ARBA00023163"/>
    </source>
</evidence>
<dbReference type="SUPFAM" id="SSF48452">
    <property type="entry name" value="TPR-like"/>
    <property type="match status" value="2"/>
</dbReference>
<dbReference type="Gene3D" id="1.10.287.130">
    <property type="match status" value="1"/>
</dbReference>
<feature type="domain" description="HTH araC/xylS-type" evidence="12">
    <location>
        <begin position="873"/>
        <end position="972"/>
    </location>
</feature>
<dbReference type="SUPFAM" id="SSF55874">
    <property type="entry name" value="ATPase domain of HSP90 chaperone/DNA topoisomerase II/histidine kinase"/>
    <property type="match status" value="1"/>
</dbReference>
<feature type="domain" description="Response regulatory" evidence="14">
    <location>
        <begin position="726"/>
        <end position="841"/>
    </location>
</feature>
<dbReference type="InterPro" id="IPR003594">
    <property type="entry name" value="HATPase_dom"/>
</dbReference>
<feature type="transmembrane region" description="Helical" evidence="10">
    <location>
        <begin position="428"/>
        <end position="447"/>
    </location>
</feature>
<dbReference type="PRINTS" id="PR00032">
    <property type="entry name" value="HTHARAC"/>
</dbReference>
<evidence type="ECO:0000256" key="8">
    <source>
        <dbReference type="PROSITE-ProRule" id="PRU00339"/>
    </source>
</evidence>
<name>A0A6G6GP21_9FLAO</name>
<dbReference type="Proteomes" id="UP000505306">
    <property type="component" value="Chromosome"/>
</dbReference>
<evidence type="ECO:0000313" key="15">
    <source>
        <dbReference type="EMBL" id="QIE60298.1"/>
    </source>
</evidence>
<dbReference type="Gene3D" id="3.40.50.2300">
    <property type="match status" value="1"/>
</dbReference>
<dbReference type="SMART" id="SM00387">
    <property type="entry name" value="HATPase_c"/>
    <property type="match status" value="1"/>
</dbReference>